<dbReference type="HAMAP" id="MF_04031">
    <property type="entry name" value="HSV_DUT"/>
    <property type="match status" value="1"/>
</dbReference>
<evidence type="ECO:0000256" key="1">
    <source>
        <dbReference type="ARBA" id="ARBA00022723"/>
    </source>
</evidence>
<accession>A0A9Y1INW2</accession>
<dbReference type="EMBL" id="OP429123">
    <property type="protein sequence ID" value="WEG69068.1"/>
    <property type="molecule type" value="Genomic_DNA"/>
</dbReference>
<dbReference type="EMBL" id="OP429126">
    <property type="protein sequence ID" value="WEG69483.1"/>
    <property type="molecule type" value="Genomic_DNA"/>
</dbReference>
<feature type="region of interest" description="Disordered" evidence="5">
    <location>
        <begin position="64"/>
        <end position="89"/>
    </location>
</feature>
<evidence type="ECO:0000256" key="4">
    <source>
        <dbReference type="ARBA" id="ARBA00023080"/>
    </source>
</evidence>
<evidence type="ECO:0000256" key="2">
    <source>
        <dbReference type="ARBA" id="ARBA00022801"/>
    </source>
</evidence>
<reference evidence="11" key="1">
    <citation type="submission" date="2022-09" db="EMBL/GenBank/DDBJ databases">
        <authorList>
            <person name="Vucak M."/>
            <person name="Davison A.J."/>
        </authorList>
    </citation>
    <scope>NUCLEOTIDE SEQUENCE</scope>
    <source>
        <strain evidence="7">Mnat18</strain>
        <strain evidence="8">Mnat19</strain>
        <strain evidence="11">Mnat2</strain>
        <strain evidence="9">Mnat29</strain>
        <strain evidence="10">Mnat33</strain>
    </source>
</reference>
<proteinExistence type="inferred from homology"/>
<dbReference type="EMBL" id="OP429125">
    <property type="protein sequence ID" value="WEG69345.1"/>
    <property type="molecule type" value="Genomic_DNA"/>
</dbReference>
<dbReference type="EMBL" id="OP429127">
    <property type="protein sequence ID" value="WEG69621.1"/>
    <property type="molecule type" value="Genomic_DNA"/>
</dbReference>
<evidence type="ECO:0000259" key="6">
    <source>
        <dbReference type="Pfam" id="PF00692"/>
    </source>
</evidence>
<dbReference type="EMBL" id="OP429124">
    <property type="protein sequence ID" value="WEG69206.1"/>
    <property type="molecule type" value="Genomic_DNA"/>
</dbReference>
<evidence type="ECO:0000313" key="11">
    <source>
        <dbReference type="EMBL" id="WEG71295.1"/>
    </source>
</evidence>
<dbReference type="GO" id="GO:0046872">
    <property type="term" value="F:metal ion binding"/>
    <property type="evidence" value="ECO:0007669"/>
    <property type="project" value="UniProtKB-KW"/>
</dbReference>
<evidence type="ECO:0000313" key="8">
    <source>
        <dbReference type="EMBL" id="WEG69206.1"/>
    </source>
</evidence>
<dbReference type="InterPro" id="IPR036157">
    <property type="entry name" value="dUTPase-like_sf"/>
</dbReference>
<protein>
    <submittedName>
        <fullName evidence="11">Deoxyuridine triphosphatase</fullName>
    </submittedName>
</protein>
<dbReference type="Pfam" id="PF00692">
    <property type="entry name" value="dUTPase"/>
    <property type="match status" value="1"/>
</dbReference>
<evidence type="ECO:0000313" key="10">
    <source>
        <dbReference type="EMBL" id="WEG69621.1"/>
    </source>
</evidence>
<evidence type="ECO:0000256" key="3">
    <source>
        <dbReference type="ARBA" id="ARBA00022842"/>
    </source>
</evidence>
<dbReference type="InterPro" id="IPR034745">
    <property type="entry name" value="HSV_DUT"/>
</dbReference>
<evidence type="ECO:0000313" key="9">
    <source>
        <dbReference type="EMBL" id="WEG69345.1"/>
    </source>
</evidence>
<keyword evidence="4" id="KW-0546">Nucleotide metabolism</keyword>
<keyword evidence="2" id="KW-0378">Hydrolase</keyword>
<name>A0A9Y1INW2_9BETA</name>
<dbReference type="InterPro" id="IPR029054">
    <property type="entry name" value="dUTPase-like"/>
</dbReference>
<keyword evidence="3" id="KW-0460">Magnesium</keyword>
<feature type="compositionally biased region" description="Basic and acidic residues" evidence="5">
    <location>
        <begin position="77"/>
        <end position="89"/>
    </location>
</feature>
<organism evidence="11">
    <name type="scientific">Mastomys natalensis cytomegalovirus 2</name>
    <dbReference type="NCBI Taxonomy" id="2973540"/>
    <lineage>
        <taxon>Viruses</taxon>
        <taxon>Duplodnaviria</taxon>
        <taxon>Heunggongvirae</taxon>
        <taxon>Peploviricota</taxon>
        <taxon>Herviviricetes</taxon>
        <taxon>Herpesvirales</taxon>
        <taxon>Orthoherpesviridae</taxon>
        <taxon>Betaherpesvirinae</taxon>
        <taxon>Muromegalovirus</taxon>
    </lineage>
</organism>
<keyword evidence="1" id="KW-0479">Metal-binding</keyword>
<feature type="domain" description="dUTPase-like" evidence="6">
    <location>
        <begin position="213"/>
        <end position="298"/>
    </location>
</feature>
<dbReference type="GO" id="GO:0004170">
    <property type="term" value="F:dUTP diphosphatase activity"/>
    <property type="evidence" value="ECO:0007669"/>
    <property type="project" value="InterPro"/>
</dbReference>
<dbReference type="Gene3D" id="2.70.40.10">
    <property type="match status" value="1"/>
</dbReference>
<evidence type="ECO:0000256" key="5">
    <source>
        <dbReference type="SAM" id="MobiDB-lite"/>
    </source>
</evidence>
<sequence length="336" mass="37333">MSTHPTSSATNAAAAATGNTIRLPTHEMLDETCVVRHQPISSFLNRFFSPADTPTADTYRNAQSETQNDALSNQNVRTKEQPSKSTKKTEIKYQAYGSEYRTESLQDRLRIVNMRAIRLFERSRTLPLGVRIVVPPGFFGLINCLHPPGCVCVTDIIGVGTSDARAHLANITQSPIEIPPGTLQIYIHMLPQIIPEPWQTMNLPAPHLADKYYDLRVRRTVQLNPRSTKYLTFDAAHLCPESTQNALIVPFRHMTFRRIIVEPCVWPSHCMPVVKVVNVSQTALQIPAGTAVAKAIFTLPGITQITPALTSVIRSLDIPSTLVSFSKMSQSSRHNK</sequence>
<dbReference type="EMBL" id="OP429139">
    <property type="protein sequence ID" value="WEG71295.1"/>
    <property type="molecule type" value="Genomic_DNA"/>
</dbReference>
<dbReference type="SUPFAM" id="SSF51283">
    <property type="entry name" value="dUTPase-like"/>
    <property type="match status" value="1"/>
</dbReference>
<reference evidence="11" key="2">
    <citation type="submission" date="2023-06" db="EMBL/GenBank/DDBJ databases">
        <title>Isolation and genome sequencing of cytomegaloviruses from Natal multimammate mice (Mastomys natalensis).</title>
        <authorList>
            <person name="Jarvis M.A."/>
            <person name="Davison A.J."/>
        </authorList>
    </citation>
    <scope>NUCLEOTIDE SEQUENCE</scope>
    <source>
        <strain evidence="7">Mnat18</strain>
        <strain evidence="8">Mnat19</strain>
        <strain evidence="11">Mnat2</strain>
        <strain evidence="9">Mnat29</strain>
        <strain evidence="10">Mnat33</strain>
    </source>
</reference>
<dbReference type="GO" id="GO:0046080">
    <property type="term" value="P:dUTP metabolic process"/>
    <property type="evidence" value="ECO:0007669"/>
    <property type="project" value="InterPro"/>
</dbReference>
<feature type="compositionally biased region" description="Polar residues" evidence="5">
    <location>
        <begin position="64"/>
        <end position="76"/>
    </location>
</feature>
<gene>
    <name evidence="11" type="primary">M72</name>
</gene>
<evidence type="ECO:0000313" key="7">
    <source>
        <dbReference type="EMBL" id="WEG69068.1"/>
    </source>
</evidence>
<dbReference type="EMBL" id="OP429141">
    <property type="protein sequence ID" value="WEG71574.1"/>
    <property type="molecule type" value="Genomic_DNA"/>
</dbReference>